<dbReference type="Proteomes" id="UP000184339">
    <property type="component" value="Unassembled WGS sequence"/>
</dbReference>
<sequence length="277" mass="32057">MSRPLRFEFPGALYHVTARGDRQQAIYRDDTDRLFWIEVLKKTCERFNFSVHGFCQMTNHYHLLVETGDANLSRGMRQLNGIYSQYFNRRHRVVGHLFQGRYKAILVQKEAHLREAARYVVLNPVRAGMVRLPDDWHWSSYHLVTSLDASPPWMQINLILAPFGATRLEAIQAYRSFIVAGIGGSNPFNNVRHQLFLGDEAFIAGHRCTEFDTTLNEVTRVHRRALALSLDEYQAKFQDRDTAIVQAYRSTAYTMAQIAAHFHISYATVSRIIHRAE</sequence>
<dbReference type="SUPFAM" id="SSF88659">
    <property type="entry name" value="Sigma3 and sigma4 domains of RNA polymerase sigma factors"/>
    <property type="match status" value="1"/>
</dbReference>
<dbReference type="Gene3D" id="3.30.70.1290">
    <property type="entry name" value="Transposase IS200-like"/>
    <property type="match status" value="1"/>
</dbReference>
<evidence type="ECO:0000313" key="2">
    <source>
        <dbReference type="EMBL" id="SHM65298.1"/>
    </source>
</evidence>
<dbReference type="AlphaFoldDB" id="A0A1M7KIS9"/>
<dbReference type="SMART" id="SM01321">
    <property type="entry name" value="Y1_Tnp"/>
    <property type="match status" value="1"/>
</dbReference>
<reference evidence="3" key="1">
    <citation type="submission" date="2016-11" db="EMBL/GenBank/DDBJ databases">
        <authorList>
            <person name="Varghese N."/>
            <person name="Submissions S."/>
        </authorList>
    </citation>
    <scope>NUCLEOTIDE SEQUENCE [LARGE SCALE GENOMIC DNA]</scope>
    <source>
        <strain evidence="3">Sac-22</strain>
    </source>
</reference>
<organism evidence="2 3">
    <name type="scientific">Duganella sacchari</name>
    <dbReference type="NCBI Taxonomy" id="551987"/>
    <lineage>
        <taxon>Bacteria</taxon>
        <taxon>Pseudomonadati</taxon>
        <taxon>Pseudomonadota</taxon>
        <taxon>Betaproteobacteria</taxon>
        <taxon>Burkholderiales</taxon>
        <taxon>Oxalobacteraceae</taxon>
        <taxon>Telluria group</taxon>
        <taxon>Duganella</taxon>
    </lineage>
</organism>
<gene>
    <name evidence="2" type="ORF">SAMN05192549_102129</name>
</gene>
<dbReference type="OrthoDB" id="9814067at2"/>
<accession>A0A1M7KIS9</accession>
<dbReference type="RefSeq" id="WP_072781778.1">
    <property type="nucleotide sequence ID" value="NZ_FRCX01000002.1"/>
</dbReference>
<dbReference type="PANTHER" id="PTHR34322:SF2">
    <property type="entry name" value="TRANSPOSASE IS200-LIKE DOMAIN-CONTAINING PROTEIN"/>
    <property type="match status" value="1"/>
</dbReference>
<dbReference type="InterPro" id="IPR013324">
    <property type="entry name" value="RNA_pol_sigma_r3/r4-like"/>
</dbReference>
<dbReference type="Pfam" id="PF01797">
    <property type="entry name" value="Y1_Tnp"/>
    <property type="match status" value="1"/>
</dbReference>
<evidence type="ECO:0000259" key="1">
    <source>
        <dbReference type="SMART" id="SM01321"/>
    </source>
</evidence>
<name>A0A1M7KIS9_9BURK</name>
<protein>
    <submittedName>
        <fullName evidence="2">REP element-mobilizing transposase RayT</fullName>
    </submittedName>
</protein>
<dbReference type="STRING" id="551987.SAMN05192549_102129"/>
<dbReference type="GO" id="GO:0006313">
    <property type="term" value="P:DNA transposition"/>
    <property type="evidence" value="ECO:0007669"/>
    <property type="project" value="InterPro"/>
</dbReference>
<dbReference type="EMBL" id="FRCX01000002">
    <property type="protein sequence ID" value="SHM65298.1"/>
    <property type="molecule type" value="Genomic_DNA"/>
</dbReference>
<dbReference type="InterPro" id="IPR002686">
    <property type="entry name" value="Transposase_17"/>
</dbReference>
<dbReference type="GO" id="GO:0004803">
    <property type="term" value="F:transposase activity"/>
    <property type="evidence" value="ECO:0007669"/>
    <property type="project" value="InterPro"/>
</dbReference>
<proteinExistence type="predicted"/>
<feature type="domain" description="Transposase IS200-like" evidence="1">
    <location>
        <begin position="9"/>
        <end position="123"/>
    </location>
</feature>
<evidence type="ECO:0000313" key="3">
    <source>
        <dbReference type="Proteomes" id="UP000184339"/>
    </source>
</evidence>
<dbReference type="SUPFAM" id="SSF143422">
    <property type="entry name" value="Transposase IS200-like"/>
    <property type="match status" value="1"/>
</dbReference>
<dbReference type="InterPro" id="IPR036515">
    <property type="entry name" value="Transposase_17_sf"/>
</dbReference>
<keyword evidence="3" id="KW-1185">Reference proteome</keyword>
<dbReference type="GO" id="GO:0003677">
    <property type="term" value="F:DNA binding"/>
    <property type="evidence" value="ECO:0007669"/>
    <property type="project" value="InterPro"/>
</dbReference>
<dbReference type="PANTHER" id="PTHR34322">
    <property type="entry name" value="TRANSPOSASE, Y1_TNP DOMAIN-CONTAINING"/>
    <property type="match status" value="1"/>
</dbReference>